<feature type="compositionally biased region" description="Basic and acidic residues" evidence="7">
    <location>
        <begin position="377"/>
        <end position="399"/>
    </location>
</feature>
<dbReference type="GO" id="GO:0072659">
    <property type="term" value="P:protein localization to plasma membrane"/>
    <property type="evidence" value="ECO:0007669"/>
    <property type="project" value="TreeGrafter"/>
</dbReference>
<comment type="subcellular location">
    <subcellularLocation>
        <location evidence="1">Cell membrane</location>
    </subcellularLocation>
    <subcellularLocation>
        <location evidence="2">Cytoplasm</location>
        <location evidence="2">Cytosol</location>
    </subcellularLocation>
</comment>
<protein>
    <submittedName>
        <fullName evidence="8">Uncharacterized protein</fullName>
    </submittedName>
</protein>
<feature type="compositionally biased region" description="Basic and acidic residues" evidence="7">
    <location>
        <begin position="426"/>
        <end position="446"/>
    </location>
</feature>
<evidence type="ECO:0000256" key="7">
    <source>
        <dbReference type="SAM" id="MobiDB-lite"/>
    </source>
</evidence>
<proteinExistence type="inferred from homology"/>
<dbReference type="PANTHER" id="PTHR31220">
    <property type="entry name" value="HYCCIN RELATED"/>
    <property type="match status" value="1"/>
</dbReference>
<evidence type="ECO:0000256" key="5">
    <source>
        <dbReference type="ARBA" id="ARBA00023136"/>
    </source>
</evidence>
<evidence type="ECO:0000313" key="9">
    <source>
        <dbReference type="Proteomes" id="UP000835052"/>
    </source>
</evidence>
<keyword evidence="9" id="KW-1185">Reference proteome</keyword>
<comment type="caution">
    <text evidence="8">The sequence shown here is derived from an EMBL/GenBank/DDBJ whole genome shotgun (WGS) entry which is preliminary data.</text>
</comment>
<evidence type="ECO:0000256" key="4">
    <source>
        <dbReference type="ARBA" id="ARBA00022490"/>
    </source>
</evidence>
<dbReference type="GO" id="GO:0005886">
    <property type="term" value="C:plasma membrane"/>
    <property type="evidence" value="ECO:0007669"/>
    <property type="project" value="UniProtKB-SubCell"/>
</dbReference>
<dbReference type="Proteomes" id="UP000835052">
    <property type="component" value="Unassembled WGS sequence"/>
</dbReference>
<dbReference type="GO" id="GO:0046854">
    <property type="term" value="P:phosphatidylinositol phosphate biosynthetic process"/>
    <property type="evidence" value="ECO:0007669"/>
    <property type="project" value="TreeGrafter"/>
</dbReference>
<organism evidence="8 9">
    <name type="scientific">Caenorhabditis auriculariae</name>
    <dbReference type="NCBI Taxonomy" id="2777116"/>
    <lineage>
        <taxon>Eukaryota</taxon>
        <taxon>Metazoa</taxon>
        <taxon>Ecdysozoa</taxon>
        <taxon>Nematoda</taxon>
        <taxon>Chromadorea</taxon>
        <taxon>Rhabditida</taxon>
        <taxon>Rhabditina</taxon>
        <taxon>Rhabditomorpha</taxon>
        <taxon>Rhabditoidea</taxon>
        <taxon>Rhabditidae</taxon>
        <taxon>Peloderinae</taxon>
        <taxon>Caenorhabditis</taxon>
    </lineage>
</organism>
<keyword evidence="5" id="KW-0472">Membrane</keyword>
<feature type="region of interest" description="Disordered" evidence="7">
    <location>
        <begin position="426"/>
        <end position="474"/>
    </location>
</feature>
<gene>
    <name evidence="8" type="ORF">CAUJ_LOCUS7725</name>
</gene>
<feature type="region of interest" description="Disordered" evidence="7">
    <location>
        <begin position="370"/>
        <end position="407"/>
    </location>
</feature>
<dbReference type="InterPro" id="IPR018619">
    <property type="entry name" value="Hyccin"/>
</dbReference>
<dbReference type="OrthoDB" id="18937at2759"/>
<evidence type="ECO:0000256" key="3">
    <source>
        <dbReference type="ARBA" id="ARBA00022475"/>
    </source>
</evidence>
<name>A0A8S1H661_9PELO</name>
<comment type="similarity">
    <text evidence="6">Belongs to the Hyccin family.</text>
</comment>
<accession>A0A8S1H661</accession>
<dbReference type="EMBL" id="CAJGYM010000023">
    <property type="protein sequence ID" value="CAD6191806.1"/>
    <property type="molecule type" value="Genomic_DNA"/>
</dbReference>
<evidence type="ECO:0000313" key="8">
    <source>
        <dbReference type="EMBL" id="CAD6191806.1"/>
    </source>
</evidence>
<keyword evidence="3" id="KW-1003">Cell membrane</keyword>
<dbReference type="Pfam" id="PF09790">
    <property type="entry name" value="Hyccin"/>
    <property type="match status" value="1"/>
</dbReference>
<keyword evidence="4" id="KW-0963">Cytoplasm</keyword>
<reference evidence="8" key="1">
    <citation type="submission" date="2020-10" db="EMBL/GenBank/DDBJ databases">
        <authorList>
            <person name="Kikuchi T."/>
        </authorList>
    </citation>
    <scope>NUCLEOTIDE SEQUENCE</scope>
    <source>
        <strain evidence="8">NKZ352</strain>
    </source>
</reference>
<dbReference type="GO" id="GO:0005829">
    <property type="term" value="C:cytosol"/>
    <property type="evidence" value="ECO:0007669"/>
    <property type="project" value="UniProtKB-SubCell"/>
</dbReference>
<dbReference type="PANTHER" id="PTHR31220:SF1">
    <property type="entry name" value="GH21176P"/>
    <property type="match status" value="1"/>
</dbReference>
<sequence>MNNAQLQEFLTELGETPNVSERRDDVDFCRKILAKTAPNTIFAINYIASNYTDVDLVQPILGQLLALYYKGGVLRLYVLQYVPGLVSLYLLALAKKQQKSVSLVEEVRIPSIRYPSIYHDPAKLQGSSEVTTLRPGPAPSVQTTVRLGPYPTTKSFTAENKFLVLTRILKSVNSSLFIVSSEVTARFICLCTLSVCRSGFFFPETGFRNKVLETEHSQEIVEDYSRKPRQQVNGSFLLELIYGAYLALFNGAADLALRAIDAVHLRSQYELLPDVLLVVNSIRNSLLDDPLSKVKRDELLWTKAYNKDGRRKQLVTSASLRMKRMPEDIPVQEQAKEKEHSRFGELVEEGMDHLHDLKKKVVNMGLHHKAMRRRKSLDHDDTPDLQTIKEERNGAETRGDMSPSSENAIVLNDEDLERRLRDITVVEHDYSARADSPKKEEPKKEEEGGEPSSLEHRGSFSVSGLRHADSDDLA</sequence>
<evidence type="ECO:0000256" key="6">
    <source>
        <dbReference type="ARBA" id="ARBA00034482"/>
    </source>
</evidence>
<evidence type="ECO:0000256" key="2">
    <source>
        <dbReference type="ARBA" id="ARBA00004514"/>
    </source>
</evidence>
<dbReference type="AlphaFoldDB" id="A0A8S1H661"/>
<evidence type="ECO:0000256" key="1">
    <source>
        <dbReference type="ARBA" id="ARBA00004236"/>
    </source>
</evidence>